<evidence type="ECO:0000313" key="2">
    <source>
        <dbReference type="Proteomes" id="UP000191612"/>
    </source>
</evidence>
<organism evidence="1 2">
    <name type="scientific">Penicillium solitum</name>
    <dbReference type="NCBI Taxonomy" id="60172"/>
    <lineage>
        <taxon>Eukaryota</taxon>
        <taxon>Fungi</taxon>
        <taxon>Dikarya</taxon>
        <taxon>Ascomycota</taxon>
        <taxon>Pezizomycotina</taxon>
        <taxon>Eurotiomycetes</taxon>
        <taxon>Eurotiomycetidae</taxon>
        <taxon>Eurotiales</taxon>
        <taxon>Aspergillaceae</taxon>
        <taxon>Penicillium</taxon>
    </lineage>
</organism>
<sequence length="215" mass="24797">MTAGLLRVWLEPQDSVEVISFQEWRKTAFSEIPGVSTVDILTATDKVEGPNIYGYENAYHLDKIESIDDSLVTSLCSASAQFVKRSDWQVYEEISYDKRNDLGRRLTRTVFVTVGMSPIETPENLTDYHDWYKKEHMPILSEVPGWRTGSRYKRVSCFGDDAEFAAPYLAIHQYDEQNGLGGEQWQKSVNSLWTKRVMSNLSAPNHRRTWKLAYE</sequence>
<protein>
    <recommendedName>
        <fullName evidence="3">EthD domain-containing protein</fullName>
    </recommendedName>
</protein>
<accession>A0A1V6RQ93</accession>
<proteinExistence type="predicted"/>
<reference evidence="2" key="1">
    <citation type="journal article" date="2017" name="Nat. Microbiol.">
        <title>Global analysis of biosynthetic gene clusters reveals vast potential of secondary metabolite production in Penicillium species.</title>
        <authorList>
            <person name="Nielsen J.C."/>
            <person name="Grijseels S."/>
            <person name="Prigent S."/>
            <person name="Ji B."/>
            <person name="Dainat J."/>
            <person name="Nielsen K.F."/>
            <person name="Frisvad J.C."/>
            <person name="Workman M."/>
            <person name="Nielsen J."/>
        </authorList>
    </citation>
    <scope>NUCLEOTIDE SEQUENCE [LARGE SCALE GENOMIC DNA]</scope>
    <source>
        <strain evidence="2">IBT 29525</strain>
    </source>
</reference>
<dbReference type="InterPro" id="IPR011008">
    <property type="entry name" value="Dimeric_a/b-barrel"/>
</dbReference>
<dbReference type="AlphaFoldDB" id="A0A1V6RQ93"/>
<dbReference type="SUPFAM" id="SSF54909">
    <property type="entry name" value="Dimeric alpha+beta barrel"/>
    <property type="match status" value="1"/>
</dbReference>
<dbReference type="Proteomes" id="UP000191612">
    <property type="component" value="Unassembled WGS sequence"/>
</dbReference>
<gene>
    <name evidence="1" type="ORF">PENSOL_c001G08516</name>
</gene>
<evidence type="ECO:0008006" key="3">
    <source>
        <dbReference type="Google" id="ProtNLM"/>
    </source>
</evidence>
<keyword evidence="2" id="KW-1185">Reference proteome</keyword>
<name>A0A1V6RQ93_9EURO</name>
<dbReference type="EMBL" id="MDYO01000001">
    <property type="protein sequence ID" value="OQE03955.1"/>
    <property type="molecule type" value="Genomic_DNA"/>
</dbReference>
<comment type="caution">
    <text evidence="1">The sequence shown here is derived from an EMBL/GenBank/DDBJ whole genome shotgun (WGS) entry which is preliminary data.</text>
</comment>
<evidence type="ECO:0000313" key="1">
    <source>
        <dbReference type="EMBL" id="OQE03955.1"/>
    </source>
</evidence>